<evidence type="ECO:0000313" key="3">
    <source>
        <dbReference type="EMBL" id="CZR68748.1"/>
    </source>
</evidence>
<feature type="domain" description="Peptidase S8/S53" evidence="2">
    <location>
        <begin position="679"/>
        <end position="830"/>
    </location>
</feature>
<dbReference type="Proteomes" id="UP000184330">
    <property type="component" value="Unassembled WGS sequence"/>
</dbReference>
<accession>A0A1L7XUN7</accession>
<dbReference type="InterPro" id="IPR036770">
    <property type="entry name" value="Ankyrin_rpt-contain_sf"/>
</dbReference>
<sequence>MEITTSSPSSISALLALVDTHYSLKFAIAASLPISRITSTKLAIARRTVSSIPIMATTVSKTSAPLTSRQLHSKILDLPGGEGNTYPEAAAELIKTFKENKTTLSGTLHGEPFLHHLVGNKNDAETCPMKVLNIILEASPEPTQGKGDINVPLMQAINNSAIDIAEAIIEHVYLKKWTLEDSDAGQTCLQAAFQRQSTQSPRSIRIDILMKLVTIAKPEVLGNRDDCGLLPLYWAVDFSKCCEDPEQQPKLVELLLNLWEQSVKEDIEKNARFRSSTEPLKTTNIYETFSVYRWHDFTRTSVVRNEGKREQIQQTGTFEMLPEQENLPVPEVRVESGAAKRKDEKGSKGSGAMPVNKDRPEGNPLSRKSEGRTTEKDGLIDRAKKASPPGPQEPLTSVHADNTTPEEVSSKITDMLGHRYLRRTIGIDENESKARTFFHGQYQFTFDMGKEGDLPESSFTPSFSPYKFYRVLRYLTLPHVGVRLIKDKNQTEKKYGYADELFLFQWLRQEKKAQKILKVIVPDKNRQHSDDDIVHVLAGKKLGSKESGKSSSFDVEILDWRKFDICSEIVREAAPLIRELHLYWSGSRNCRAEYGVYQHSLNQVPEASHFLGKYPEISVTERGGVIRTNRNSSTSKNAGQLAAQGQKQQGDLWLTNIKDFSWAIPDMPTNPKMHEKFNNVTIAFIDDGVEIVSDELKNFLQARFKDYEKGLSFDTSIDGPSSHLSSSSEHVTFMVRCILEVCPWANIIPYRLMTLSDKKGFVPSPQPGSAAKAIKAAISEGVDIISMSWTIKQSEVDNDPHKEAFNELKRVLSPQDDKQLHLIFCAASDDGPGAAKILYAIFARTWSVASAENRGRFDFRKSNVLLD</sequence>
<organism evidence="3 4">
    <name type="scientific">Phialocephala subalpina</name>
    <dbReference type="NCBI Taxonomy" id="576137"/>
    <lineage>
        <taxon>Eukaryota</taxon>
        <taxon>Fungi</taxon>
        <taxon>Dikarya</taxon>
        <taxon>Ascomycota</taxon>
        <taxon>Pezizomycotina</taxon>
        <taxon>Leotiomycetes</taxon>
        <taxon>Helotiales</taxon>
        <taxon>Mollisiaceae</taxon>
        <taxon>Phialocephala</taxon>
        <taxon>Phialocephala fortinii species complex</taxon>
    </lineage>
</organism>
<reference evidence="3 4" key="1">
    <citation type="submission" date="2016-03" db="EMBL/GenBank/DDBJ databases">
        <authorList>
            <person name="Ploux O."/>
        </authorList>
    </citation>
    <scope>NUCLEOTIDE SEQUENCE [LARGE SCALE GENOMIC DNA]</scope>
    <source>
        <strain evidence="3 4">UAMH 11012</strain>
    </source>
</reference>
<dbReference type="Pfam" id="PF00082">
    <property type="entry name" value="Peptidase_S8"/>
    <property type="match status" value="1"/>
</dbReference>
<feature type="compositionally biased region" description="Basic and acidic residues" evidence="1">
    <location>
        <begin position="332"/>
        <end position="347"/>
    </location>
</feature>
<gene>
    <name evidence="3" type="ORF">PAC_18647</name>
</gene>
<feature type="compositionally biased region" description="Basic and acidic residues" evidence="1">
    <location>
        <begin position="356"/>
        <end position="384"/>
    </location>
</feature>
<dbReference type="GO" id="GO:0004252">
    <property type="term" value="F:serine-type endopeptidase activity"/>
    <property type="evidence" value="ECO:0007669"/>
    <property type="project" value="InterPro"/>
</dbReference>
<dbReference type="Gene3D" id="1.25.40.20">
    <property type="entry name" value="Ankyrin repeat-containing domain"/>
    <property type="match status" value="1"/>
</dbReference>
<keyword evidence="4" id="KW-1185">Reference proteome</keyword>
<dbReference type="InterPro" id="IPR036852">
    <property type="entry name" value="Peptidase_S8/S53_dom_sf"/>
</dbReference>
<dbReference type="AlphaFoldDB" id="A0A1L7XUN7"/>
<dbReference type="STRING" id="576137.A0A1L7XUN7"/>
<dbReference type="Gene3D" id="3.40.50.200">
    <property type="entry name" value="Peptidase S8/S53 domain"/>
    <property type="match status" value="1"/>
</dbReference>
<dbReference type="EMBL" id="FJOG01000059">
    <property type="protein sequence ID" value="CZR68748.1"/>
    <property type="molecule type" value="Genomic_DNA"/>
</dbReference>
<dbReference type="InterPro" id="IPR000209">
    <property type="entry name" value="Peptidase_S8/S53_dom"/>
</dbReference>
<evidence type="ECO:0000256" key="1">
    <source>
        <dbReference type="SAM" id="MobiDB-lite"/>
    </source>
</evidence>
<evidence type="ECO:0000259" key="2">
    <source>
        <dbReference type="Pfam" id="PF00082"/>
    </source>
</evidence>
<feature type="region of interest" description="Disordered" evidence="1">
    <location>
        <begin position="313"/>
        <end position="407"/>
    </location>
</feature>
<proteinExistence type="predicted"/>
<evidence type="ECO:0000313" key="4">
    <source>
        <dbReference type="Proteomes" id="UP000184330"/>
    </source>
</evidence>
<dbReference type="OrthoDB" id="3539043at2759"/>
<dbReference type="GO" id="GO:0006508">
    <property type="term" value="P:proteolysis"/>
    <property type="evidence" value="ECO:0007669"/>
    <property type="project" value="InterPro"/>
</dbReference>
<name>A0A1L7XUN7_9HELO</name>
<protein>
    <recommendedName>
        <fullName evidence="2">Peptidase S8/S53 domain-containing protein</fullName>
    </recommendedName>
</protein>
<dbReference type="SUPFAM" id="SSF52743">
    <property type="entry name" value="Subtilisin-like"/>
    <property type="match status" value="1"/>
</dbReference>